<dbReference type="InterPro" id="IPR036388">
    <property type="entry name" value="WH-like_DNA-bd_sf"/>
</dbReference>
<organism evidence="8 9">
    <name type="scientific">Acacia crassicarpa</name>
    <name type="common">northern wattle</name>
    <dbReference type="NCBI Taxonomy" id="499986"/>
    <lineage>
        <taxon>Eukaryota</taxon>
        <taxon>Viridiplantae</taxon>
        <taxon>Streptophyta</taxon>
        <taxon>Embryophyta</taxon>
        <taxon>Tracheophyta</taxon>
        <taxon>Spermatophyta</taxon>
        <taxon>Magnoliopsida</taxon>
        <taxon>eudicotyledons</taxon>
        <taxon>Gunneridae</taxon>
        <taxon>Pentapetalae</taxon>
        <taxon>rosids</taxon>
        <taxon>fabids</taxon>
        <taxon>Fabales</taxon>
        <taxon>Fabaceae</taxon>
        <taxon>Caesalpinioideae</taxon>
        <taxon>mimosoid clade</taxon>
        <taxon>Acacieae</taxon>
        <taxon>Acacia</taxon>
    </lineage>
</organism>
<dbReference type="Gene3D" id="1.10.10.10">
    <property type="entry name" value="Winged helix-like DNA-binding domain superfamily/Winged helix DNA-binding domain"/>
    <property type="match status" value="1"/>
</dbReference>
<feature type="domain" description="NB-ARC" evidence="4">
    <location>
        <begin position="151"/>
        <end position="327"/>
    </location>
</feature>
<dbReference type="Gene3D" id="3.40.50.300">
    <property type="entry name" value="P-loop containing nucleotide triphosphate hydrolases"/>
    <property type="match status" value="1"/>
</dbReference>
<dbReference type="InterPro" id="IPR041118">
    <property type="entry name" value="Rx_N"/>
</dbReference>
<dbReference type="Pfam" id="PF18052">
    <property type="entry name" value="Rx_N"/>
    <property type="match status" value="1"/>
</dbReference>
<dbReference type="InterPro" id="IPR002182">
    <property type="entry name" value="NB-ARC"/>
</dbReference>
<keyword evidence="2" id="KW-0547">Nucleotide-binding</keyword>
<dbReference type="EMBL" id="JAWXYG010000002">
    <property type="protein sequence ID" value="KAK4280298.1"/>
    <property type="molecule type" value="Genomic_DNA"/>
</dbReference>
<feature type="domain" description="Disease resistance R13L4/SHOC-2-like LRR" evidence="7">
    <location>
        <begin position="577"/>
        <end position="868"/>
    </location>
</feature>
<evidence type="ECO:0000259" key="6">
    <source>
        <dbReference type="Pfam" id="PF23559"/>
    </source>
</evidence>
<dbReference type="InterPro" id="IPR032675">
    <property type="entry name" value="LRR_dom_sf"/>
</dbReference>
<dbReference type="InterPro" id="IPR055414">
    <property type="entry name" value="LRR_R13L4/SHOC2-like"/>
</dbReference>
<feature type="domain" description="Disease resistance protein winged helix" evidence="6">
    <location>
        <begin position="418"/>
        <end position="491"/>
    </location>
</feature>
<keyword evidence="3" id="KW-0611">Plant defense</keyword>
<dbReference type="Pfam" id="PF00931">
    <property type="entry name" value="NB-ARC"/>
    <property type="match status" value="1"/>
</dbReference>
<dbReference type="InterPro" id="IPR058922">
    <property type="entry name" value="WHD_DRP"/>
</dbReference>
<dbReference type="CDD" id="cd14798">
    <property type="entry name" value="RX-CC_like"/>
    <property type="match status" value="1"/>
</dbReference>
<dbReference type="GO" id="GO:0098542">
    <property type="term" value="P:defense response to other organism"/>
    <property type="evidence" value="ECO:0007669"/>
    <property type="project" value="TreeGrafter"/>
</dbReference>
<dbReference type="Gene3D" id="1.20.5.4130">
    <property type="match status" value="1"/>
</dbReference>
<dbReference type="FunFam" id="3.40.50.300:FF:001091">
    <property type="entry name" value="Probable disease resistance protein At1g61300"/>
    <property type="match status" value="1"/>
</dbReference>
<dbReference type="SUPFAM" id="SSF52540">
    <property type="entry name" value="P-loop containing nucleoside triphosphate hydrolases"/>
    <property type="match status" value="1"/>
</dbReference>
<dbReference type="InterPro" id="IPR042197">
    <property type="entry name" value="Apaf_helical"/>
</dbReference>
<dbReference type="Gene3D" id="3.80.10.10">
    <property type="entry name" value="Ribonuclease Inhibitor"/>
    <property type="match status" value="2"/>
</dbReference>
<evidence type="ECO:0008006" key="10">
    <source>
        <dbReference type="Google" id="ProtNLM"/>
    </source>
</evidence>
<dbReference type="Proteomes" id="UP001293593">
    <property type="component" value="Unassembled WGS sequence"/>
</dbReference>
<accession>A0AAE1MZH3</accession>
<comment type="caution">
    <text evidence="8">The sequence shown here is derived from an EMBL/GenBank/DDBJ whole genome shotgun (WGS) entry which is preliminary data.</text>
</comment>
<evidence type="ECO:0000259" key="7">
    <source>
        <dbReference type="Pfam" id="PF23598"/>
    </source>
</evidence>
<dbReference type="InterPro" id="IPR038005">
    <property type="entry name" value="RX-like_CC"/>
</dbReference>
<evidence type="ECO:0000313" key="9">
    <source>
        <dbReference type="Proteomes" id="UP001293593"/>
    </source>
</evidence>
<evidence type="ECO:0000259" key="4">
    <source>
        <dbReference type="Pfam" id="PF00931"/>
    </source>
</evidence>
<gene>
    <name evidence="8" type="ORF">QN277_011937</name>
</gene>
<keyword evidence="9" id="KW-1185">Reference proteome</keyword>
<reference evidence="8" key="1">
    <citation type="submission" date="2023-10" db="EMBL/GenBank/DDBJ databases">
        <title>Chromosome-level genome of the transformable northern wattle, Acacia crassicarpa.</title>
        <authorList>
            <person name="Massaro I."/>
            <person name="Sinha N.R."/>
            <person name="Poethig S."/>
            <person name="Leichty A.R."/>
        </authorList>
    </citation>
    <scope>NUCLEOTIDE SEQUENCE</scope>
    <source>
        <strain evidence="8">Acra3RX</strain>
        <tissue evidence="8">Leaf</tissue>
    </source>
</reference>
<protein>
    <recommendedName>
        <fullName evidence="10">Disease resistance protein At1g50180</fullName>
    </recommendedName>
</protein>
<dbReference type="FunFam" id="1.10.10.10:FF:000322">
    <property type="entry name" value="Probable disease resistance protein At1g63360"/>
    <property type="match status" value="1"/>
</dbReference>
<dbReference type="InterPro" id="IPR027417">
    <property type="entry name" value="P-loop_NTPase"/>
</dbReference>
<dbReference type="AlphaFoldDB" id="A0AAE1MZH3"/>
<dbReference type="GO" id="GO:0043531">
    <property type="term" value="F:ADP binding"/>
    <property type="evidence" value="ECO:0007669"/>
    <property type="project" value="InterPro"/>
</dbReference>
<proteinExistence type="predicted"/>
<dbReference type="Pfam" id="PF23598">
    <property type="entry name" value="LRR_14"/>
    <property type="match status" value="1"/>
</dbReference>
<name>A0AAE1MZH3_9FABA</name>
<dbReference type="Pfam" id="PF23559">
    <property type="entry name" value="WHD_DRP"/>
    <property type="match status" value="1"/>
</dbReference>
<dbReference type="PRINTS" id="PR00364">
    <property type="entry name" value="DISEASERSIST"/>
</dbReference>
<sequence length="920" mass="106320">MVEAVVSFAVERLGDLLIDEARLLIGVGDNVKQMKVELKWMQCFLRDAEKRKHEDEIIRNWISEIKNIAYKAEDVVENYALYKSLDRVKNLHHVGSEIESIKSEISELTRSLQTYGLNATRERESDSVNKRQRELRFSYSHIVEEYIVGLDEDINQVVGWLVSNDRRCRVVYICGMGGLGKTTLARKVYHHDSIRRHFDGFAWAYISQQCKKRDVWEGILIKLTSPSKEEKDEILNMRDDELARKLYKVQQVKQCLIILDDIWTNDAWNLLRAAFPSENSRSKIVFTSRRKDVASYVDTDGFLHELGCLNEAESWDLFQRKAFPRRDTEFRVDEDFEKLGREMAGKCAGLPLAIIVLGGLLASRETLEDWEMVHKYITSYLIRGEVLEKQSRLAEVLDLSYDDLPYYLKPCFLYLSQFPEDHEIPTKKLIRLLVAEGVVPSNYEIEREETMERVAEHYLNNLISRCMVEVGQMGSSGRIKTCRLHDLMRELCLRKARQEGFLHIIGGSQQNGTNNVSSSTNMLDEKPSGVVRRLAVFLDQQVNHLIPSDQKENKGLRSLLYFHEKKCRLGDLKLLKNVFENYRLLRVLDLEGIKGKEGDCLPKEVGNLLMLKFLSLKRTYLQVLPPTLGNLKNLQTLNLQTITKVTWDSTVQIPNVIGKLKRLRHLYLPNWCGNVTDILQLEDLVNLQTLVNFPANKCDVKDLLKLSKLRKLVLNDPRHFQDFSEIFSSPGKKLKYLQSLSLKTDKFSFPDKLVDLEKLVSGCPSLQKIQIEGRIQKLPEIGLFPRNLSKLTLWGSRFVDDPMVTLEKLPYLKFLSGWEMFVGKKMVCSQNGFPQLKFLLLRGLPNLEEWTIEDGAFPNLYRLAVVDCNKLKIVPDGLKFATALREIEIRWMPKSFKSRIVSGGEDYDKVQHVPYIAFLN</sequence>
<dbReference type="PANTHER" id="PTHR23155">
    <property type="entry name" value="DISEASE RESISTANCE PROTEIN RP"/>
    <property type="match status" value="1"/>
</dbReference>
<evidence type="ECO:0000256" key="3">
    <source>
        <dbReference type="ARBA" id="ARBA00022821"/>
    </source>
</evidence>
<evidence type="ECO:0000313" key="8">
    <source>
        <dbReference type="EMBL" id="KAK4280298.1"/>
    </source>
</evidence>
<dbReference type="InterPro" id="IPR044974">
    <property type="entry name" value="Disease_R_plants"/>
</dbReference>
<dbReference type="Gene3D" id="1.10.8.430">
    <property type="entry name" value="Helical domain of apoptotic protease-activating factors"/>
    <property type="match status" value="1"/>
</dbReference>
<dbReference type="PANTHER" id="PTHR23155:SF1185">
    <property type="entry name" value="DISEASE RESISTANCE RPP8-LIKE PROTEIN 3-RELATED"/>
    <property type="match status" value="1"/>
</dbReference>
<dbReference type="FunFam" id="1.10.8.430:FF:000003">
    <property type="entry name" value="Probable disease resistance protein At5g66910"/>
    <property type="match status" value="1"/>
</dbReference>
<dbReference type="SUPFAM" id="SSF52058">
    <property type="entry name" value="L domain-like"/>
    <property type="match status" value="1"/>
</dbReference>
<evidence type="ECO:0000256" key="1">
    <source>
        <dbReference type="ARBA" id="ARBA00022737"/>
    </source>
</evidence>
<evidence type="ECO:0000256" key="2">
    <source>
        <dbReference type="ARBA" id="ARBA00022741"/>
    </source>
</evidence>
<keyword evidence="1" id="KW-0677">Repeat</keyword>
<feature type="domain" description="Disease resistance N-terminal" evidence="5">
    <location>
        <begin position="5"/>
        <end position="83"/>
    </location>
</feature>
<evidence type="ECO:0000259" key="5">
    <source>
        <dbReference type="Pfam" id="PF18052"/>
    </source>
</evidence>